<sequence length="269" mass="30685">MTCTRRIERPEITIRSIRLPNSNSAGLEVDDAKDAKDTKSDVKNPFLTSPIERDHAVKEVDRPLYPEEKYFLSSDRFELARLDRQHIVWTRASNGDLFKAYPETEVLGIDVSKPTPPGIPRNCKFEEKDFTDQWGFPNDFDLIHRRLLFSSKHDPRQLLRQAYDSLAPGGYLEFQDMYGFPMDVDGALSGTVLEPFFFGGAVGLTRLGYTNLLSLPLYKQWMTEIGFEDVVELHGALPINGWPKGAYKAVGEMMLKNIEAMREGFSIRD</sequence>
<organism evidence="1 2">
    <name type="scientific">Hypoxylon rubiginosum</name>
    <dbReference type="NCBI Taxonomy" id="110542"/>
    <lineage>
        <taxon>Eukaryota</taxon>
        <taxon>Fungi</taxon>
        <taxon>Dikarya</taxon>
        <taxon>Ascomycota</taxon>
        <taxon>Pezizomycotina</taxon>
        <taxon>Sordariomycetes</taxon>
        <taxon>Xylariomycetidae</taxon>
        <taxon>Xylariales</taxon>
        <taxon>Hypoxylaceae</taxon>
        <taxon>Hypoxylon</taxon>
    </lineage>
</organism>
<evidence type="ECO:0000313" key="2">
    <source>
        <dbReference type="Proteomes" id="UP001497700"/>
    </source>
</evidence>
<keyword evidence="2" id="KW-1185">Reference proteome</keyword>
<evidence type="ECO:0000313" key="1">
    <source>
        <dbReference type="EMBL" id="KAI4864156.1"/>
    </source>
</evidence>
<protein>
    <submittedName>
        <fullName evidence="1">S-adenosyl-L-methionine-dependent methyltransferase</fullName>
    </submittedName>
</protein>
<gene>
    <name evidence="1" type="ORF">F4820DRAFT_449241</name>
</gene>
<comment type="caution">
    <text evidence="1">The sequence shown here is derived from an EMBL/GenBank/DDBJ whole genome shotgun (WGS) entry which is preliminary data.</text>
</comment>
<proteinExistence type="predicted"/>
<keyword evidence="1" id="KW-0808">Transferase</keyword>
<accession>A0ACB9YXG1</accession>
<keyword evidence="1" id="KW-0489">Methyltransferase</keyword>
<name>A0ACB9YXG1_9PEZI</name>
<reference evidence="1 2" key="1">
    <citation type="journal article" date="2022" name="New Phytol.">
        <title>Ecological generalism drives hyperdiversity of secondary metabolite gene clusters in xylarialean endophytes.</title>
        <authorList>
            <person name="Franco M.E.E."/>
            <person name="Wisecaver J.H."/>
            <person name="Arnold A.E."/>
            <person name="Ju Y.M."/>
            <person name="Slot J.C."/>
            <person name="Ahrendt S."/>
            <person name="Moore L.P."/>
            <person name="Eastman K.E."/>
            <person name="Scott K."/>
            <person name="Konkel Z."/>
            <person name="Mondo S.J."/>
            <person name="Kuo A."/>
            <person name="Hayes R.D."/>
            <person name="Haridas S."/>
            <person name="Andreopoulos B."/>
            <person name="Riley R."/>
            <person name="LaButti K."/>
            <person name="Pangilinan J."/>
            <person name="Lipzen A."/>
            <person name="Amirebrahimi M."/>
            <person name="Yan J."/>
            <person name="Adam C."/>
            <person name="Keymanesh K."/>
            <person name="Ng V."/>
            <person name="Louie K."/>
            <person name="Northen T."/>
            <person name="Drula E."/>
            <person name="Henrissat B."/>
            <person name="Hsieh H.M."/>
            <person name="Youens-Clark K."/>
            <person name="Lutzoni F."/>
            <person name="Miadlikowska J."/>
            <person name="Eastwood D.C."/>
            <person name="Hamelin R.C."/>
            <person name="Grigoriev I.V."/>
            <person name="U'Ren J.M."/>
        </authorList>
    </citation>
    <scope>NUCLEOTIDE SEQUENCE [LARGE SCALE GENOMIC DNA]</scope>
    <source>
        <strain evidence="1 2">CBS 119005</strain>
    </source>
</reference>
<dbReference type="EMBL" id="MU393490">
    <property type="protein sequence ID" value="KAI4864156.1"/>
    <property type="molecule type" value="Genomic_DNA"/>
</dbReference>
<dbReference type="Proteomes" id="UP001497700">
    <property type="component" value="Unassembled WGS sequence"/>
</dbReference>